<dbReference type="RefSeq" id="WP_039097776.1">
    <property type="nucleotide sequence ID" value="NZ_JTDN01000003.1"/>
</dbReference>
<dbReference type="STRING" id="1572751.PK98_14425"/>
<dbReference type="InterPro" id="IPR014729">
    <property type="entry name" value="Rossmann-like_a/b/a_fold"/>
</dbReference>
<evidence type="ECO:0008006" key="3">
    <source>
        <dbReference type="Google" id="ProtNLM"/>
    </source>
</evidence>
<dbReference type="Proteomes" id="UP000030988">
    <property type="component" value="Unassembled WGS sequence"/>
</dbReference>
<evidence type="ECO:0000313" key="1">
    <source>
        <dbReference type="EMBL" id="KHL24195.1"/>
    </source>
</evidence>
<organism evidence="1 2">
    <name type="scientific">Croceibacterium mercuriale</name>
    <dbReference type="NCBI Taxonomy" id="1572751"/>
    <lineage>
        <taxon>Bacteria</taxon>
        <taxon>Pseudomonadati</taxon>
        <taxon>Pseudomonadota</taxon>
        <taxon>Alphaproteobacteria</taxon>
        <taxon>Sphingomonadales</taxon>
        <taxon>Erythrobacteraceae</taxon>
        <taxon>Croceibacterium</taxon>
    </lineage>
</organism>
<dbReference type="OrthoDB" id="7260048at2"/>
<dbReference type="EMBL" id="JTDN01000003">
    <property type="protein sequence ID" value="KHL24195.1"/>
    <property type="molecule type" value="Genomic_DNA"/>
</dbReference>
<comment type="caution">
    <text evidence="1">The sequence shown here is derived from an EMBL/GenBank/DDBJ whole genome shotgun (WGS) entry which is preliminary data.</text>
</comment>
<dbReference type="SUPFAM" id="SSF52402">
    <property type="entry name" value="Adenine nucleotide alpha hydrolases-like"/>
    <property type="match status" value="1"/>
</dbReference>
<keyword evidence="2" id="KW-1185">Reference proteome</keyword>
<gene>
    <name evidence="1" type="ORF">PK98_14425</name>
</gene>
<evidence type="ECO:0000313" key="2">
    <source>
        <dbReference type="Proteomes" id="UP000030988"/>
    </source>
</evidence>
<reference evidence="1 2" key="1">
    <citation type="submission" date="2014-11" db="EMBL/GenBank/DDBJ databases">
        <title>Draft genome sequence of Kirrobacter mercurialis.</title>
        <authorList>
            <person name="Coil D.A."/>
            <person name="Eisen J.A."/>
        </authorList>
    </citation>
    <scope>NUCLEOTIDE SEQUENCE [LARGE SCALE GENOMIC DNA]</scope>
    <source>
        <strain evidence="1 2">Coronado</strain>
    </source>
</reference>
<dbReference type="AlphaFoldDB" id="A0A0B2BWK6"/>
<name>A0A0B2BWK6_9SPHN</name>
<proteinExistence type="predicted"/>
<protein>
    <recommendedName>
        <fullName evidence="3">Phosphoadenosine phosphosulphate reductase domain-containing protein</fullName>
    </recommendedName>
</protein>
<sequence>MRAPSVLCYGAGVDSTAMLVELVAIGQPPDLVLTADTGAEKPETYAYLAMMREWMAARGIRHEVVRYVTKRFKHWPPYEDLAGSLLTNGCLPSISFGRHSCSAKYKAAPQEAFVKAWAPAQAAWAAGQKVVRFIGYDASTRDGQRYAHAAGIDDPLFDNQYPLRVWGWDRAACEARIVAEGLPVPAKSSCVFCLAMKPDELRQVPAHWLRIIVLIEARAAPRLRTVEGLWRRGTKTRPGRMTDFIREEGLLPAAEVDRIIAAAPTDLIRFQERAAALPIETRPTLESWLDRFHAQHMTEAA</sequence>
<dbReference type="Gene3D" id="3.40.50.620">
    <property type="entry name" value="HUPs"/>
    <property type="match status" value="1"/>
</dbReference>
<accession>A0A0B2BWK6</accession>